<reference evidence="3 4" key="1">
    <citation type="journal article" date="2021" name="Genome Biol.">
        <title>AFLAP: assembly-free linkage analysis pipeline using k-mers from genome sequencing data.</title>
        <authorList>
            <person name="Fletcher K."/>
            <person name="Zhang L."/>
            <person name="Gil J."/>
            <person name="Han R."/>
            <person name="Cavanaugh K."/>
            <person name="Michelmore R."/>
        </authorList>
    </citation>
    <scope>NUCLEOTIDE SEQUENCE [LARGE SCALE GENOMIC DNA]</scope>
    <source>
        <strain evidence="3 4">SF5</strain>
    </source>
</reference>
<evidence type="ECO:0000259" key="2">
    <source>
        <dbReference type="Pfam" id="PF24906"/>
    </source>
</evidence>
<comment type="caution">
    <text evidence="3">The sequence shown here is derived from an EMBL/GenBank/DDBJ whole genome shotgun (WGS) entry which is preliminary data.</text>
</comment>
<dbReference type="OrthoDB" id="42532at2759"/>
<proteinExistence type="predicted"/>
<keyword evidence="4" id="KW-1185">Reference proteome</keyword>
<dbReference type="InterPro" id="IPR056866">
    <property type="entry name" value="Znf_WRKY19"/>
</dbReference>
<dbReference type="KEGG" id="blac:94352422"/>
<evidence type="ECO:0000313" key="3">
    <source>
        <dbReference type="EMBL" id="TDH69198.1"/>
    </source>
</evidence>
<feature type="region of interest" description="Disordered" evidence="1">
    <location>
        <begin position="23"/>
        <end position="53"/>
    </location>
</feature>
<name>A0A976FLW9_BRELC</name>
<dbReference type="PANTHER" id="PTHR31827">
    <property type="entry name" value="EMB|CAB89363.1"/>
    <property type="match status" value="1"/>
</dbReference>
<dbReference type="EMBL" id="SHOA02000005">
    <property type="protein sequence ID" value="TDH69198.1"/>
    <property type="molecule type" value="Genomic_DNA"/>
</dbReference>
<dbReference type="PANTHER" id="PTHR31827:SF1">
    <property type="entry name" value="EMB|CAB89363.1"/>
    <property type="match status" value="1"/>
</dbReference>
<dbReference type="AlphaFoldDB" id="A0A976FLW9"/>
<sequence length="364" mass="39391">MLATARTAPAELHFSSFLTQLKTEPSAEPSSRLDDPSASTPVPSADTFTTNYAPVRPLSSASSFHAPSGYYHSTTEVLPPRELPNSIPLWSTAVPSLSTETYGNHNPQLHPLLHHNTSLLRPNEDELVLDAQMLREVLQEMPSSHVSHRTPLMPGLQLLFASPLPSSDLHSANPPSFYPPPPSMASSSEMLLPMSQSAASATGHDLPSPSQNFAPPLATNVPLARKKRAPTTRVCKVEGCTKGIRSRGLCKAHGGGRRCTTPGCTTSDQGGGHCVLHGGGRRCRIDGCKKSAQWRGVCKMHGGARRCRYGQCSKNGQVKQGYCRMHHNLLTAQRQQQEQLQLQHSLQPLPPLPSMSGKRTMDGN</sequence>
<dbReference type="GeneID" id="94352422"/>
<dbReference type="Proteomes" id="UP000294530">
    <property type="component" value="Unassembled WGS sequence"/>
</dbReference>
<accession>A0A976FLW9</accession>
<protein>
    <recommendedName>
        <fullName evidence="2">WRKY19-like zinc finger domain-containing protein</fullName>
    </recommendedName>
</protein>
<gene>
    <name evidence="3" type="ORF">CCR75_008701</name>
</gene>
<dbReference type="RefSeq" id="XP_067818697.1">
    <property type="nucleotide sequence ID" value="XM_067966751.1"/>
</dbReference>
<organism evidence="3 4">
    <name type="scientific">Bremia lactucae</name>
    <name type="common">Lettuce downy mildew</name>
    <dbReference type="NCBI Taxonomy" id="4779"/>
    <lineage>
        <taxon>Eukaryota</taxon>
        <taxon>Sar</taxon>
        <taxon>Stramenopiles</taxon>
        <taxon>Oomycota</taxon>
        <taxon>Peronosporomycetes</taxon>
        <taxon>Peronosporales</taxon>
        <taxon>Peronosporaceae</taxon>
        <taxon>Bremia</taxon>
    </lineage>
</organism>
<feature type="domain" description="WRKY19-like zinc finger" evidence="2">
    <location>
        <begin position="280"/>
        <end position="303"/>
    </location>
</feature>
<feature type="compositionally biased region" description="Polar residues" evidence="1">
    <location>
        <begin position="37"/>
        <end position="52"/>
    </location>
</feature>
<evidence type="ECO:0000256" key="1">
    <source>
        <dbReference type="SAM" id="MobiDB-lite"/>
    </source>
</evidence>
<feature type="region of interest" description="Disordered" evidence="1">
    <location>
        <begin position="169"/>
        <end position="188"/>
    </location>
</feature>
<evidence type="ECO:0000313" key="4">
    <source>
        <dbReference type="Proteomes" id="UP000294530"/>
    </source>
</evidence>
<feature type="domain" description="WRKY19-like zinc finger" evidence="2">
    <location>
        <begin position="256"/>
        <end position="279"/>
    </location>
</feature>
<dbReference type="Pfam" id="PF24906">
    <property type="entry name" value="Zf_WRKY19"/>
    <property type="match status" value="3"/>
</dbReference>
<feature type="domain" description="WRKY19-like zinc finger" evidence="2">
    <location>
        <begin position="233"/>
        <end position="255"/>
    </location>
</feature>